<evidence type="ECO:0000313" key="3">
    <source>
        <dbReference type="Proteomes" id="UP000824998"/>
    </source>
</evidence>
<accession>A0A9P7Y7K7</accession>
<dbReference type="InterPro" id="IPR013154">
    <property type="entry name" value="ADH-like_N"/>
</dbReference>
<dbReference type="GO" id="GO:0005739">
    <property type="term" value="C:mitochondrion"/>
    <property type="evidence" value="ECO:0007669"/>
    <property type="project" value="TreeGrafter"/>
</dbReference>
<dbReference type="Proteomes" id="UP000824998">
    <property type="component" value="Unassembled WGS sequence"/>
</dbReference>
<dbReference type="PANTHER" id="PTHR11695:SF647">
    <property type="entry name" value="ENOYL REDUCTASE (ER) DOMAIN-CONTAINING PROTEIN"/>
    <property type="match status" value="1"/>
</dbReference>
<dbReference type="EMBL" id="MU251912">
    <property type="protein sequence ID" value="KAG9228550.1"/>
    <property type="molecule type" value="Genomic_DNA"/>
</dbReference>
<dbReference type="Gene3D" id="3.90.180.10">
    <property type="entry name" value="Medium-chain alcohol dehydrogenases, catalytic domain"/>
    <property type="match status" value="1"/>
</dbReference>
<sequence>MATPKTMRAINITKIASWEYNEIASVSDLVFNPAQPFPQPTPEQLLIKVHAVNITPYELSWPAAPAADPRVVSHDVAGVVVSGPEDSEFQEGDKVFGLMDFYGQGGMAEYTVTTADVLAKIPEGLSFEEAASLPRASLTLWQGMKVQGGGMIKEGDNVLILGATGAVGRMAIQMIRYFVGKDAKIIAMGGAGGEDAKSLGADFLINYREVKDWTEEVKKLGVSINLIFDAVGKKTLEAAIPLVKEGGKIVTIGSPPPKYTGIQGWDEIEKKGNGLFFIVRPDGLNLKKIAKLVERGVVKPSVSTVVEGLDQEKVREGWMGAFKGGLSGKPGSTVVKIL</sequence>
<dbReference type="InterPro" id="IPR036291">
    <property type="entry name" value="NAD(P)-bd_dom_sf"/>
</dbReference>
<dbReference type="GO" id="GO:0016491">
    <property type="term" value="F:oxidoreductase activity"/>
    <property type="evidence" value="ECO:0007669"/>
    <property type="project" value="InterPro"/>
</dbReference>
<comment type="caution">
    <text evidence="2">The sequence shown here is derived from an EMBL/GenBank/DDBJ whole genome shotgun (WGS) entry which is preliminary data.</text>
</comment>
<gene>
    <name evidence="2" type="ORF">BJ875DRAFT_235202</name>
</gene>
<name>A0A9P7Y7K7_9HELO</name>
<organism evidence="2 3">
    <name type="scientific">Amylocarpus encephaloides</name>
    <dbReference type="NCBI Taxonomy" id="45428"/>
    <lineage>
        <taxon>Eukaryota</taxon>
        <taxon>Fungi</taxon>
        <taxon>Dikarya</taxon>
        <taxon>Ascomycota</taxon>
        <taxon>Pezizomycotina</taxon>
        <taxon>Leotiomycetes</taxon>
        <taxon>Helotiales</taxon>
        <taxon>Helotiales incertae sedis</taxon>
        <taxon>Amylocarpus</taxon>
    </lineage>
</organism>
<dbReference type="Gene3D" id="3.40.50.720">
    <property type="entry name" value="NAD(P)-binding Rossmann-like Domain"/>
    <property type="match status" value="1"/>
</dbReference>
<dbReference type="InterPro" id="IPR011032">
    <property type="entry name" value="GroES-like_sf"/>
</dbReference>
<dbReference type="SUPFAM" id="SSF51735">
    <property type="entry name" value="NAD(P)-binding Rossmann-fold domains"/>
    <property type="match status" value="1"/>
</dbReference>
<dbReference type="Pfam" id="PF00107">
    <property type="entry name" value="ADH_zinc_N"/>
    <property type="match status" value="1"/>
</dbReference>
<dbReference type="SMART" id="SM00829">
    <property type="entry name" value="PKS_ER"/>
    <property type="match status" value="1"/>
</dbReference>
<evidence type="ECO:0000259" key="1">
    <source>
        <dbReference type="SMART" id="SM00829"/>
    </source>
</evidence>
<dbReference type="InterPro" id="IPR013149">
    <property type="entry name" value="ADH-like_C"/>
</dbReference>
<dbReference type="InterPro" id="IPR020843">
    <property type="entry name" value="ER"/>
</dbReference>
<dbReference type="InterPro" id="IPR050700">
    <property type="entry name" value="YIM1/Zinc_Alcohol_DH_Fams"/>
</dbReference>
<dbReference type="CDD" id="cd05289">
    <property type="entry name" value="MDR_like_2"/>
    <property type="match status" value="1"/>
</dbReference>
<keyword evidence="3" id="KW-1185">Reference proteome</keyword>
<dbReference type="PANTHER" id="PTHR11695">
    <property type="entry name" value="ALCOHOL DEHYDROGENASE RELATED"/>
    <property type="match status" value="1"/>
</dbReference>
<dbReference type="AlphaFoldDB" id="A0A9P7Y7K7"/>
<evidence type="ECO:0000313" key="2">
    <source>
        <dbReference type="EMBL" id="KAG9228550.1"/>
    </source>
</evidence>
<protein>
    <submittedName>
        <fullName evidence="2">Quinone oxidoreductase</fullName>
    </submittedName>
</protein>
<dbReference type="OrthoDB" id="3509362at2759"/>
<proteinExistence type="predicted"/>
<dbReference type="Pfam" id="PF08240">
    <property type="entry name" value="ADH_N"/>
    <property type="match status" value="1"/>
</dbReference>
<feature type="domain" description="Enoyl reductase (ER)" evidence="1">
    <location>
        <begin position="24"/>
        <end position="335"/>
    </location>
</feature>
<dbReference type="SUPFAM" id="SSF50129">
    <property type="entry name" value="GroES-like"/>
    <property type="match status" value="1"/>
</dbReference>
<reference evidence="2" key="1">
    <citation type="journal article" date="2021" name="IMA Fungus">
        <title>Genomic characterization of three marine fungi, including Emericellopsis atlantica sp. nov. with signatures of a generalist lifestyle and marine biomass degradation.</title>
        <authorList>
            <person name="Hagestad O.C."/>
            <person name="Hou L."/>
            <person name="Andersen J.H."/>
            <person name="Hansen E.H."/>
            <person name="Altermark B."/>
            <person name="Li C."/>
            <person name="Kuhnert E."/>
            <person name="Cox R.J."/>
            <person name="Crous P.W."/>
            <person name="Spatafora J.W."/>
            <person name="Lail K."/>
            <person name="Amirebrahimi M."/>
            <person name="Lipzen A."/>
            <person name="Pangilinan J."/>
            <person name="Andreopoulos W."/>
            <person name="Hayes R.D."/>
            <person name="Ng V."/>
            <person name="Grigoriev I.V."/>
            <person name="Jackson S.A."/>
            <person name="Sutton T.D.S."/>
            <person name="Dobson A.D.W."/>
            <person name="Rama T."/>
        </authorList>
    </citation>
    <scope>NUCLEOTIDE SEQUENCE</scope>
    <source>
        <strain evidence="2">TRa018bII</strain>
    </source>
</reference>